<dbReference type="RefSeq" id="WP_019828957.1">
    <property type="nucleotide sequence ID" value="NZ_ATLR01000048.1"/>
</dbReference>
<comment type="caution">
    <text evidence="1">The sequence shown here is derived from an EMBL/GenBank/DDBJ whole genome shotgun (WGS) entry which is preliminary data.</text>
</comment>
<dbReference type="Proteomes" id="UP000658390">
    <property type="component" value="Unassembled WGS sequence"/>
</dbReference>
<evidence type="ECO:0000313" key="1">
    <source>
        <dbReference type="EMBL" id="MBJ2258471.1"/>
    </source>
</evidence>
<organism evidence="1 2">
    <name type="scientific">Pseudomonas psychrophila</name>
    <dbReference type="NCBI Taxonomy" id="122355"/>
    <lineage>
        <taxon>Bacteria</taxon>
        <taxon>Pseudomonadati</taxon>
        <taxon>Pseudomonadota</taxon>
        <taxon>Gammaproteobacteria</taxon>
        <taxon>Pseudomonadales</taxon>
        <taxon>Pseudomonadaceae</taxon>
        <taxon>Pseudomonas</taxon>
    </lineage>
</organism>
<accession>A0A8I1FPT2</accession>
<evidence type="ECO:0000313" key="2">
    <source>
        <dbReference type="Proteomes" id="UP000658390"/>
    </source>
</evidence>
<dbReference type="AlphaFoldDB" id="A0A8I1FPT2"/>
<sequence>MNKSLAANAIPSSQQNLCIQAQGCADDACLFTLCKLLKLRDALIVLKGPLAKSPNARTFIEQRLLNNEVYERVLGKLTPDNRG</sequence>
<reference evidence="1" key="1">
    <citation type="submission" date="2020-12" db="EMBL/GenBank/DDBJ databases">
        <title>Antibiotic resistance and phylogeny of Pseudomonas spp. isolated over three decades from chicken meat in the Norwegian food chain.</title>
        <authorList>
            <person name="Moen B."/>
        </authorList>
    </citation>
    <scope>NUCLEOTIDE SEQUENCE</scope>
    <source>
        <strain evidence="1">MF6762</strain>
    </source>
</reference>
<gene>
    <name evidence="1" type="ORF">JFT45_18355</name>
</gene>
<protein>
    <submittedName>
        <fullName evidence="1">Uncharacterized protein</fullName>
    </submittedName>
</protein>
<name>A0A8I1FPT2_9PSED</name>
<proteinExistence type="predicted"/>
<dbReference type="EMBL" id="JAEKCZ010000018">
    <property type="protein sequence ID" value="MBJ2258471.1"/>
    <property type="molecule type" value="Genomic_DNA"/>
</dbReference>
<dbReference type="OrthoDB" id="7025878at2"/>
<dbReference type="GeneID" id="96620254"/>